<evidence type="ECO:0000256" key="1">
    <source>
        <dbReference type="ARBA" id="ARBA00022630"/>
    </source>
</evidence>
<dbReference type="PANTHER" id="PTHR32332:SF38">
    <property type="entry name" value="MONOOXYGENASE RV1533-RELATED"/>
    <property type="match status" value="1"/>
</dbReference>
<comment type="caution">
    <text evidence="4">The sequence shown here is derived from an EMBL/GenBank/DDBJ whole genome shotgun (WGS) entry which is preliminary data.</text>
</comment>
<keyword evidence="3" id="KW-0560">Oxidoreductase</keyword>
<evidence type="ECO:0000256" key="3">
    <source>
        <dbReference type="ARBA" id="ARBA00023002"/>
    </source>
</evidence>
<evidence type="ECO:0000256" key="2">
    <source>
        <dbReference type="ARBA" id="ARBA00022643"/>
    </source>
</evidence>
<sequence>MQFQAGPPYSRDMRTRVTDLFGIEFPIFAFSHCRDVVAAVSRAGGMGVLGALYFTPEELEIELKWIDDHVDGRPYGVDVVMPASYAGADLDVDSPADLVARLQGMIPQAHRDFVENLLSRHGVPPLTGSDPGRVLLGWTDATARPQVEVALRHPIALLANALGPPPADVVELAHAKGVKVAALASTPRHAVKQVEVGVDVVVAQGTEAGGHTGEISTMVLIPQVVDAVDVPVLAAGGVGTGRQMAAGMALGAEGVWTGSVWLTVEEADTSELVKRRILEATSRDTVRSRSWTGKPARLLRNEWTEAWESAESPGTLPMPLQFMLVSGALRRIGSSGAAELTTFPAGQIIGAMNQVKSARQVVFEMVEEYVETMERLERVNRD</sequence>
<dbReference type="InterPro" id="IPR013785">
    <property type="entry name" value="Aldolase_TIM"/>
</dbReference>
<evidence type="ECO:0008006" key="6">
    <source>
        <dbReference type="Google" id="ProtNLM"/>
    </source>
</evidence>
<evidence type="ECO:0000313" key="4">
    <source>
        <dbReference type="EMBL" id="GIH39436.1"/>
    </source>
</evidence>
<name>A0ABQ4FX78_9ACTN</name>
<dbReference type="InterPro" id="IPR004136">
    <property type="entry name" value="NMO"/>
</dbReference>
<dbReference type="Gene3D" id="3.20.20.70">
    <property type="entry name" value="Aldolase class I"/>
    <property type="match status" value="1"/>
</dbReference>
<gene>
    <name evidence="4" type="ORF">Mco01_24360</name>
</gene>
<reference evidence="4 5" key="1">
    <citation type="submission" date="2021-01" db="EMBL/GenBank/DDBJ databases">
        <title>Whole genome shotgun sequence of Microbispora corallina NBRC 16416.</title>
        <authorList>
            <person name="Komaki H."/>
            <person name="Tamura T."/>
        </authorList>
    </citation>
    <scope>NUCLEOTIDE SEQUENCE [LARGE SCALE GENOMIC DNA]</scope>
    <source>
        <strain evidence="4 5">NBRC 16416</strain>
    </source>
</reference>
<dbReference type="SUPFAM" id="SSF51412">
    <property type="entry name" value="Inosine monophosphate dehydrogenase (IMPDH)"/>
    <property type="match status" value="1"/>
</dbReference>
<dbReference type="PANTHER" id="PTHR32332">
    <property type="entry name" value="2-NITROPROPANE DIOXYGENASE"/>
    <property type="match status" value="1"/>
</dbReference>
<dbReference type="CDD" id="cd04730">
    <property type="entry name" value="NPD_like"/>
    <property type="match status" value="1"/>
</dbReference>
<dbReference type="EMBL" id="BOOC01000008">
    <property type="protein sequence ID" value="GIH39436.1"/>
    <property type="molecule type" value="Genomic_DNA"/>
</dbReference>
<protein>
    <recommendedName>
        <fullName evidence="6">Monooxygenase</fullName>
    </recommendedName>
</protein>
<organism evidence="4 5">
    <name type="scientific">Microbispora corallina</name>
    <dbReference type="NCBI Taxonomy" id="83302"/>
    <lineage>
        <taxon>Bacteria</taxon>
        <taxon>Bacillati</taxon>
        <taxon>Actinomycetota</taxon>
        <taxon>Actinomycetes</taxon>
        <taxon>Streptosporangiales</taxon>
        <taxon>Streptosporangiaceae</taxon>
        <taxon>Microbispora</taxon>
    </lineage>
</organism>
<proteinExistence type="predicted"/>
<evidence type="ECO:0000313" key="5">
    <source>
        <dbReference type="Proteomes" id="UP000603904"/>
    </source>
</evidence>
<accession>A0ABQ4FX78</accession>
<dbReference type="Proteomes" id="UP000603904">
    <property type="component" value="Unassembled WGS sequence"/>
</dbReference>
<keyword evidence="2" id="KW-0288">FMN</keyword>
<keyword evidence="5" id="KW-1185">Reference proteome</keyword>
<dbReference type="Pfam" id="PF03060">
    <property type="entry name" value="NMO"/>
    <property type="match status" value="1"/>
</dbReference>
<keyword evidence="1" id="KW-0285">Flavoprotein</keyword>